<dbReference type="EMBL" id="CAKOFQ010006910">
    <property type="protein sequence ID" value="CAH1981548.1"/>
    <property type="molecule type" value="Genomic_DNA"/>
</dbReference>
<proteinExistence type="predicted"/>
<comment type="caution">
    <text evidence="1">The sequence shown here is derived from an EMBL/GenBank/DDBJ whole genome shotgun (WGS) entry which is preliminary data.</text>
</comment>
<evidence type="ECO:0000313" key="2">
    <source>
        <dbReference type="Proteomes" id="UP001152888"/>
    </source>
</evidence>
<gene>
    <name evidence="1" type="ORF">ACAOBT_LOCUS14546</name>
</gene>
<name>A0A9P0PD93_ACAOB</name>
<evidence type="ECO:0000313" key="1">
    <source>
        <dbReference type="EMBL" id="CAH1981548.1"/>
    </source>
</evidence>
<dbReference type="Proteomes" id="UP001152888">
    <property type="component" value="Unassembled WGS sequence"/>
</dbReference>
<accession>A0A9P0PD93</accession>
<protein>
    <submittedName>
        <fullName evidence="1">Uncharacterized protein</fullName>
    </submittedName>
</protein>
<sequence length="21" mass="2571">MTKRHVGPLLYLLRHINQKPR</sequence>
<dbReference type="AlphaFoldDB" id="A0A9P0PD93"/>
<keyword evidence="2" id="KW-1185">Reference proteome</keyword>
<organism evidence="1 2">
    <name type="scientific">Acanthoscelides obtectus</name>
    <name type="common">Bean weevil</name>
    <name type="synonym">Bruchus obtectus</name>
    <dbReference type="NCBI Taxonomy" id="200917"/>
    <lineage>
        <taxon>Eukaryota</taxon>
        <taxon>Metazoa</taxon>
        <taxon>Ecdysozoa</taxon>
        <taxon>Arthropoda</taxon>
        <taxon>Hexapoda</taxon>
        <taxon>Insecta</taxon>
        <taxon>Pterygota</taxon>
        <taxon>Neoptera</taxon>
        <taxon>Endopterygota</taxon>
        <taxon>Coleoptera</taxon>
        <taxon>Polyphaga</taxon>
        <taxon>Cucujiformia</taxon>
        <taxon>Chrysomeloidea</taxon>
        <taxon>Chrysomelidae</taxon>
        <taxon>Bruchinae</taxon>
        <taxon>Bruchini</taxon>
        <taxon>Acanthoscelides</taxon>
    </lineage>
</organism>
<reference evidence="1" key="1">
    <citation type="submission" date="2022-03" db="EMBL/GenBank/DDBJ databases">
        <authorList>
            <person name="Sayadi A."/>
        </authorList>
    </citation>
    <scope>NUCLEOTIDE SEQUENCE</scope>
</reference>